<evidence type="ECO:0000313" key="3">
    <source>
        <dbReference type="Proteomes" id="UP001501666"/>
    </source>
</evidence>
<evidence type="ECO:0008006" key="4">
    <source>
        <dbReference type="Google" id="ProtNLM"/>
    </source>
</evidence>
<feature type="compositionally biased region" description="Low complexity" evidence="1">
    <location>
        <begin position="41"/>
        <end position="51"/>
    </location>
</feature>
<name>A0ABN3T7Y9_9ACTN</name>
<feature type="region of interest" description="Disordered" evidence="1">
    <location>
        <begin position="28"/>
        <end position="90"/>
    </location>
</feature>
<dbReference type="EMBL" id="BAAATE010000043">
    <property type="protein sequence ID" value="GAA2696298.1"/>
    <property type="molecule type" value="Genomic_DNA"/>
</dbReference>
<evidence type="ECO:0000256" key="1">
    <source>
        <dbReference type="SAM" id="MobiDB-lite"/>
    </source>
</evidence>
<organism evidence="2 3">
    <name type="scientific">Nonomuraea recticatena</name>
    <dbReference type="NCBI Taxonomy" id="46178"/>
    <lineage>
        <taxon>Bacteria</taxon>
        <taxon>Bacillati</taxon>
        <taxon>Actinomycetota</taxon>
        <taxon>Actinomycetes</taxon>
        <taxon>Streptosporangiales</taxon>
        <taxon>Streptosporangiaceae</taxon>
        <taxon>Nonomuraea</taxon>
    </lineage>
</organism>
<gene>
    <name evidence="2" type="ORF">GCM10010412_090040</name>
</gene>
<sequence length="90" mass="9717">MLTEIGEADEALLAGRYTTDELANLYELASRGPSKPRRTPPRAGAGRASGACRRRESEAEQVELVERLTEEGHSVRALERGPPVRAAGSD</sequence>
<dbReference type="RefSeq" id="WP_346155829.1">
    <property type="nucleotide sequence ID" value="NZ_BAAATE010000043.1"/>
</dbReference>
<evidence type="ECO:0000313" key="2">
    <source>
        <dbReference type="EMBL" id="GAA2696298.1"/>
    </source>
</evidence>
<comment type="caution">
    <text evidence="2">The sequence shown here is derived from an EMBL/GenBank/DDBJ whole genome shotgun (WGS) entry which is preliminary data.</text>
</comment>
<accession>A0ABN3T7Y9</accession>
<reference evidence="2 3" key="1">
    <citation type="journal article" date="2019" name="Int. J. Syst. Evol. Microbiol.">
        <title>The Global Catalogue of Microorganisms (GCM) 10K type strain sequencing project: providing services to taxonomists for standard genome sequencing and annotation.</title>
        <authorList>
            <consortium name="The Broad Institute Genomics Platform"/>
            <consortium name="The Broad Institute Genome Sequencing Center for Infectious Disease"/>
            <person name="Wu L."/>
            <person name="Ma J."/>
        </authorList>
    </citation>
    <scope>NUCLEOTIDE SEQUENCE [LARGE SCALE GENOMIC DNA]</scope>
    <source>
        <strain evidence="2 3">JCM 6835</strain>
    </source>
</reference>
<proteinExistence type="predicted"/>
<keyword evidence="3" id="KW-1185">Reference proteome</keyword>
<feature type="compositionally biased region" description="Basic and acidic residues" evidence="1">
    <location>
        <begin position="53"/>
        <end position="79"/>
    </location>
</feature>
<protein>
    <recommendedName>
        <fullName evidence="4">Resolvase/invertase-type recombinase catalytic domain-containing protein</fullName>
    </recommendedName>
</protein>
<dbReference type="Proteomes" id="UP001501666">
    <property type="component" value="Unassembled WGS sequence"/>
</dbReference>